<evidence type="ECO:0000313" key="2">
    <source>
        <dbReference type="Proteomes" id="UP000070299"/>
    </source>
</evidence>
<dbReference type="InterPro" id="IPR009858">
    <property type="entry name" value="DUF1415"/>
</dbReference>
<dbReference type="OrthoDB" id="277390at2"/>
<comment type="caution">
    <text evidence="1">The sequence shown here is derived from an EMBL/GenBank/DDBJ whole genome shotgun (WGS) entry which is preliminary data.</text>
</comment>
<reference evidence="2" key="1">
    <citation type="submission" date="2016-02" db="EMBL/GenBank/DDBJ databases">
        <authorList>
            <person name="Schultz-Johansen M."/>
            <person name="Glaring M.A."/>
            <person name="Bech P.K."/>
            <person name="Stougaard P."/>
        </authorList>
    </citation>
    <scope>NUCLEOTIDE SEQUENCE [LARGE SCALE GENOMIC DNA]</scope>
    <source>
        <strain evidence="2">S66</strain>
    </source>
</reference>
<organism evidence="1 2">
    <name type="scientific">Paraglaciecola hydrolytica</name>
    <dbReference type="NCBI Taxonomy" id="1799789"/>
    <lineage>
        <taxon>Bacteria</taxon>
        <taxon>Pseudomonadati</taxon>
        <taxon>Pseudomonadota</taxon>
        <taxon>Gammaproteobacteria</taxon>
        <taxon>Alteromonadales</taxon>
        <taxon>Alteromonadaceae</taxon>
        <taxon>Paraglaciecola</taxon>
    </lineage>
</organism>
<accession>A0A136A0M0</accession>
<dbReference type="Proteomes" id="UP000070299">
    <property type="component" value="Unassembled WGS sequence"/>
</dbReference>
<keyword evidence="2" id="KW-1185">Reference proteome</keyword>
<protein>
    <recommendedName>
        <fullName evidence="3">DUF1415 domain-containing protein</fullName>
    </recommendedName>
</protein>
<dbReference type="RefSeq" id="WP_068377867.1">
    <property type="nucleotide sequence ID" value="NZ_LSNE01000006.1"/>
</dbReference>
<evidence type="ECO:0000313" key="1">
    <source>
        <dbReference type="EMBL" id="KXI28700.1"/>
    </source>
</evidence>
<name>A0A136A0M0_9ALTE</name>
<gene>
    <name evidence="1" type="ORF">AX660_16650</name>
</gene>
<sequence>MQQVQNESEQLVISRVKSWLEKVVIGLNFCPFAKKEFERQTIRYCLDSNKQQADSLSYLIDELALLDGDPNIETTLIIYPQNYQQFDDYLDWLSLASSLVESGGYRGIYQLASFHPDYCFDGEDVNDPANYTNRSPYPIIHILREASLSRVLNHYPDPESIPERNMAKARQLGVVALRKLMA</sequence>
<dbReference type="EMBL" id="LSNE01000006">
    <property type="protein sequence ID" value="KXI28700.1"/>
    <property type="molecule type" value="Genomic_DNA"/>
</dbReference>
<dbReference type="Pfam" id="PF07209">
    <property type="entry name" value="DUF1415"/>
    <property type="match status" value="1"/>
</dbReference>
<evidence type="ECO:0008006" key="3">
    <source>
        <dbReference type="Google" id="ProtNLM"/>
    </source>
</evidence>
<dbReference type="AlphaFoldDB" id="A0A136A0M0"/>
<proteinExistence type="predicted"/>